<gene>
    <name evidence="2" type="ORF">SAMN05216324_10496</name>
</gene>
<keyword evidence="1" id="KW-0732">Signal</keyword>
<keyword evidence="3" id="KW-1185">Reference proteome</keyword>
<dbReference type="RefSeq" id="WP_072408608.1">
    <property type="nucleotide sequence ID" value="NZ_FPKW01000004.1"/>
</dbReference>
<sequence>MKTNSTKKIISFFLVSALFFLFSCQNDDRTFQLNTVKLEQFEKEKSLPEQKLFIKVFKEESKISIAETELYPSDLPLPATLKMYPSPEMNLYGTSYHLELWGNITGYIDRCSVHMDDYKIIFPIDMEVKGEHLEISMQGSWK</sequence>
<organism evidence="2 3">
    <name type="scientific">Chryseobacterium limigenitum</name>
    <dbReference type="NCBI Taxonomy" id="1612149"/>
    <lineage>
        <taxon>Bacteria</taxon>
        <taxon>Pseudomonadati</taxon>
        <taxon>Bacteroidota</taxon>
        <taxon>Flavobacteriia</taxon>
        <taxon>Flavobacteriales</taxon>
        <taxon>Weeksellaceae</taxon>
        <taxon>Chryseobacterium group</taxon>
        <taxon>Chryseobacterium</taxon>
    </lineage>
</organism>
<feature type="signal peptide" evidence="1">
    <location>
        <begin position="1"/>
        <end position="26"/>
    </location>
</feature>
<reference evidence="3" key="1">
    <citation type="submission" date="2016-10" db="EMBL/GenBank/DDBJ databases">
        <authorList>
            <person name="Varghese N."/>
            <person name="Submissions S."/>
        </authorList>
    </citation>
    <scope>NUCLEOTIDE SEQUENCE [LARGE SCALE GENOMIC DNA]</scope>
    <source>
        <strain evidence="3">SUR2</strain>
    </source>
</reference>
<dbReference type="EMBL" id="FPKW01000004">
    <property type="protein sequence ID" value="SFZ93033.1"/>
    <property type="molecule type" value="Genomic_DNA"/>
</dbReference>
<proteinExistence type="predicted"/>
<evidence type="ECO:0000256" key="1">
    <source>
        <dbReference type="SAM" id="SignalP"/>
    </source>
</evidence>
<evidence type="ECO:0000313" key="3">
    <source>
        <dbReference type="Proteomes" id="UP000182034"/>
    </source>
</evidence>
<dbReference type="STRING" id="1612149.SAMN05216324_10496"/>
<feature type="chain" id="PRO_5012521105" description="Lipoprotein" evidence="1">
    <location>
        <begin position="27"/>
        <end position="142"/>
    </location>
</feature>
<accession>A0A1K2IKR7</accession>
<name>A0A1K2IKR7_9FLAO</name>
<dbReference type="Proteomes" id="UP000182034">
    <property type="component" value="Unassembled WGS sequence"/>
</dbReference>
<dbReference type="OrthoDB" id="1254824at2"/>
<evidence type="ECO:0000313" key="2">
    <source>
        <dbReference type="EMBL" id="SFZ93033.1"/>
    </source>
</evidence>
<evidence type="ECO:0008006" key="4">
    <source>
        <dbReference type="Google" id="ProtNLM"/>
    </source>
</evidence>
<protein>
    <recommendedName>
        <fullName evidence="4">Lipoprotein</fullName>
    </recommendedName>
</protein>
<dbReference type="PROSITE" id="PS51257">
    <property type="entry name" value="PROKAR_LIPOPROTEIN"/>
    <property type="match status" value="1"/>
</dbReference>
<dbReference type="AlphaFoldDB" id="A0A1K2IKR7"/>